<accession>A0AAW0AFD5</accession>
<sequence length="371" mass="43460">MPRRSLLPRKYPVHPNDDEAEKRLRREAAKRSEEVATRTLEKIPIPATITEEAMDKVIQDIVDGLQEIHRELPEPEHFRPKLLRIDALETLTEEDRLREEQGARNWESWTQFVLDSMREPERQQILREWRAQDESERKWELDQARWEEEQAYAGDLSSSSAKYWVPTAVRFRVLVVALEKIKLFELTLPKQLYFNRRLLDLAADRGERFLDLKYPPSTDSVLSFSIVTYDRVCPYRCRCDHRWPCRTLINSERVEAEWAEISRPAPDRKEMGPGMRHDHLDWMILSSRELLLSNSWSGLTLVGGPLPRTSVGQGTVDQGRDRNVEINVNDSFARVEEIDEDYLPELESVEYSSEEDDSEGEREEECGECGF</sequence>
<dbReference type="EMBL" id="JAWWNJ010000069">
    <property type="protein sequence ID" value="KAK7007801.1"/>
    <property type="molecule type" value="Genomic_DNA"/>
</dbReference>
<evidence type="ECO:0000313" key="2">
    <source>
        <dbReference type="EMBL" id="KAK7007801.1"/>
    </source>
</evidence>
<feature type="region of interest" description="Disordered" evidence="1">
    <location>
        <begin position="343"/>
        <end position="371"/>
    </location>
</feature>
<reference evidence="2 3" key="1">
    <citation type="journal article" date="2024" name="J Genomics">
        <title>Draft genome sequencing and assembly of Favolaschia claudopus CIRM-BRFM 2984 isolated from oak limbs.</title>
        <authorList>
            <person name="Navarro D."/>
            <person name="Drula E."/>
            <person name="Chaduli D."/>
            <person name="Cazenave R."/>
            <person name="Ahrendt S."/>
            <person name="Wang J."/>
            <person name="Lipzen A."/>
            <person name="Daum C."/>
            <person name="Barry K."/>
            <person name="Grigoriev I.V."/>
            <person name="Favel A."/>
            <person name="Rosso M.N."/>
            <person name="Martin F."/>
        </authorList>
    </citation>
    <scope>NUCLEOTIDE SEQUENCE [LARGE SCALE GENOMIC DNA]</scope>
    <source>
        <strain evidence="2 3">CIRM-BRFM 2984</strain>
    </source>
</reference>
<comment type="caution">
    <text evidence="2">The sequence shown here is derived from an EMBL/GenBank/DDBJ whole genome shotgun (WGS) entry which is preliminary data.</text>
</comment>
<protein>
    <submittedName>
        <fullName evidence="2">Uncharacterized protein</fullName>
    </submittedName>
</protein>
<gene>
    <name evidence="2" type="ORF">R3P38DRAFT_3280999</name>
</gene>
<keyword evidence="3" id="KW-1185">Reference proteome</keyword>
<proteinExistence type="predicted"/>
<feature type="compositionally biased region" description="Basic and acidic residues" evidence="1">
    <location>
        <begin position="15"/>
        <end position="32"/>
    </location>
</feature>
<evidence type="ECO:0000313" key="3">
    <source>
        <dbReference type="Proteomes" id="UP001362999"/>
    </source>
</evidence>
<evidence type="ECO:0000256" key="1">
    <source>
        <dbReference type="SAM" id="MobiDB-lite"/>
    </source>
</evidence>
<organism evidence="2 3">
    <name type="scientific">Favolaschia claudopus</name>
    <dbReference type="NCBI Taxonomy" id="2862362"/>
    <lineage>
        <taxon>Eukaryota</taxon>
        <taxon>Fungi</taxon>
        <taxon>Dikarya</taxon>
        <taxon>Basidiomycota</taxon>
        <taxon>Agaricomycotina</taxon>
        <taxon>Agaricomycetes</taxon>
        <taxon>Agaricomycetidae</taxon>
        <taxon>Agaricales</taxon>
        <taxon>Marasmiineae</taxon>
        <taxon>Mycenaceae</taxon>
        <taxon>Favolaschia</taxon>
    </lineage>
</organism>
<dbReference type="AlphaFoldDB" id="A0AAW0AFD5"/>
<feature type="region of interest" description="Disordered" evidence="1">
    <location>
        <begin position="1"/>
        <end position="32"/>
    </location>
</feature>
<dbReference type="Proteomes" id="UP001362999">
    <property type="component" value="Unassembled WGS sequence"/>
</dbReference>
<name>A0AAW0AFD5_9AGAR</name>